<keyword evidence="1" id="KW-0238">DNA-binding</keyword>
<dbReference type="HOGENOM" id="CLU_140230_5_2_12"/>
<reference evidence="4" key="1">
    <citation type="submission" date="2009-12" db="EMBL/GenBank/DDBJ databases">
        <title>Complete sequence of Treponema primitia strain ZAS-2.</title>
        <authorList>
            <person name="Tetu S.G."/>
            <person name="Matson E."/>
            <person name="Ren Q."/>
            <person name="Seshadri R."/>
            <person name="Elbourne L."/>
            <person name="Hassan K.A."/>
            <person name="Durkin A."/>
            <person name="Radune D."/>
            <person name="Mohamoud Y."/>
            <person name="Shay R."/>
            <person name="Jin S."/>
            <person name="Zhang X."/>
            <person name="Lucey K."/>
            <person name="Ballor N.R."/>
            <person name="Ottesen E."/>
            <person name="Rosenthal R."/>
            <person name="Allen A."/>
            <person name="Leadbetter J.R."/>
            <person name="Paulsen I.T."/>
        </authorList>
    </citation>
    <scope>NUCLEOTIDE SEQUENCE [LARGE SCALE GENOMIC DNA]</scope>
    <source>
        <strain evidence="4">ATCC BAA-887 / DSM 12427 / ZAS-2</strain>
    </source>
</reference>
<dbReference type="PROSITE" id="PS50943">
    <property type="entry name" value="HTH_CROC1"/>
    <property type="match status" value="1"/>
</dbReference>
<dbReference type="AlphaFoldDB" id="F5YK95"/>
<evidence type="ECO:0000313" key="3">
    <source>
        <dbReference type="EMBL" id="AEF84183.1"/>
    </source>
</evidence>
<reference evidence="3 4" key="2">
    <citation type="journal article" date="2011" name="ISME J.">
        <title>RNA-seq reveals cooperative metabolic interactions between two termite-gut spirochete species in co-culture.</title>
        <authorList>
            <person name="Rosenthal A.Z."/>
            <person name="Matson E.G."/>
            <person name="Eldar A."/>
            <person name="Leadbetter J.R."/>
        </authorList>
    </citation>
    <scope>NUCLEOTIDE SEQUENCE [LARGE SCALE GENOMIC DNA]</scope>
    <source>
        <strain evidence="4">ATCC BAA-887 / DSM 12427 / ZAS-2</strain>
    </source>
</reference>
<dbReference type="PANTHER" id="PTHR36924">
    <property type="entry name" value="ANTITOXIN HIGA-1"/>
    <property type="match status" value="1"/>
</dbReference>
<dbReference type="Pfam" id="PF01381">
    <property type="entry name" value="HTH_3"/>
    <property type="match status" value="1"/>
</dbReference>
<accession>F5YK95</accession>
<protein>
    <submittedName>
        <fullName evidence="3">Addiction module antidote protein, HigA family</fullName>
    </submittedName>
</protein>
<dbReference type="eggNOG" id="COG3093">
    <property type="taxonomic scope" value="Bacteria"/>
</dbReference>
<dbReference type="PANTHER" id="PTHR36924:SF1">
    <property type="entry name" value="ANTITOXIN HIGA-1"/>
    <property type="match status" value="1"/>
</dbReference>
<dbReference type="InterPro" id="IPR013430">
    <property type="entry name" value="Toxin_antidote_HigA"/>
</dbReference>
<dbReference type="Proteomes" id="UP000009223">
    <property type="component" value="Chromosome"/>
</dbReference>
<dbReference type="SUPFAM" id="SSF47413">
    <property type="entry name" value="lambda repressor-like DNA-binding domains"/>
    <property type="match status" value="1"/>
</dbReference>
<evidence type="ECO:0000313" key="4">
    <source>
        <dbReference type="Proteomes" id="UP000009223"/>
    </source>
</evidence>
<dbReference type="EMBL" id="CP001843">
    <property type="protein sequence ID" value="AEF84183.1"/>
    <property type="molecule type" value="Genomic_DNA"/>
</dbReference>
<dbReference type="Gene3D" id="1.10.260.40">
    <property type="entry name" value="lambda repressor-like DNA-binding domains"/>
    <property type="match status" value="1"/>
</dbReference>
<dbReference type="InterPro" id="IPR001387">
    <property type="entry name" value="Cro/C1-type_HTH"/>
</dbReference>
<feature type="domain" description="HTH cro/C1-type" evidence="2">
    <location>
        <begin position="22"/>
        <end position="69"/>
    </location>
</feature>
<gene>
    <name evidence="3" type="primary">higA_1</name>
    <name evidence="3" type="ordered locus">TREPR_3321</name>
</gene>
<dbReference type="InterPro" id="IPR010982">
    <property type="entry name" value="Lambda_DNA-bd_dom_sf"/>
</dbReference>
<dbReference type="RefSeq" id="WP_015706956.1">
    <property type="nucleotide sequence ID" value="NC_015578.1"/>
</dbReference>
<sequence length="100" mass="11211">MKMLNELPTVGEVLAEEFLAPLNISQNALAKILGIPQNRLSDIINGKRGITADTDLRLCKYFGLTDGYFAGMQLDFERIKAKRKIQDDLDHIVPLKKQPA</sequence>
<proteinExistence type="predicted"/>
<name>F5YK95_TREPZ</name>
<dbReference type="GO" id="GO:0003677">
    <property type="term" value="F:DNA binding"/>
    <property type="evidence" value="ECO:0007669"/>
    <property type="project" value="UniProtKB-KW"/>
</dbReference>
<dbReference type="KEGG" id="tpi:TREPR_3321"/>
<dbReference type="NCBIfam" id="TIGR02607">
    <property type="entry name" value="antidote_HigA"/>
    <property type="match status" value="1"/>
</dbReference>
<evidence type="ECO:0000256" key="1">
    <source>
        <dbReference type="ARBA" id="ARBA00023125"/>
    </source>
</evidence>
<dbReference type="SMART" id="SM00530">
    <property type="entry name" value="HTH_XRE"/>
    <property type="match status" value="1"/>
</dbReference>
<keyword evidence="4" id="KW-1185">Reference proteome</keyword>
<dbReference type="CDD" id="cd00093">
    <property type="entry name" value="HTH_XRE"/>
    <property type="match status" value="1"/>
</dbReference>
<dbReference type="STRING" id="545694.TREPR_3321"/>
<evidence type="ECO:0000259" key="2">
    <source>
        <dbReference type="PROSITE" id="PS50943"/>
    </source>
</evidence>
<organism evidence="3 4">
    <name type="scientific">Treponema primitia (strain ATCC BAA-887 / DSM 12427 / ZAS-2)</name>
    <dbReference type="NCBI Taxonomy" id="545694"/>
    <lineage>
        <taxon>Bacteria</taxon>
        <taxon>Pseudomonadati</taxon>
        <taxon>Spirochaetota</taxon>
        <taxon>Spirochaetia</taxon>
        <taxon>Spirochaetales</taxon>
        <taxon>Treponemataceae</taxon>
        <taxon>Treponema</taxon>
    </lineage>
</organism>